<sequence>MSLWSSALSVEELDDRPWLDLMPWLDRYGSARAAALAAMVPTPRWWEEQSPAETVAAADIAEICSELAHIYVTDHPELRFADGLLREVEVPVGVLDLGAAAASVVARVPHAPTTAELFSRSPADLFSVRGADRDTVLEIVCAALVVTVLRDPTGLRPDPEAPAVPALAGLVEDLAALARWRMLRGETERPLLRIDLEDGAPEEIQQVAARIEALAAKDLPLSGPTDPVAELADFVATLPEADRDALRRRVHADSDADADPDAPSTFPFGTAVGDLLAALRVQVRPVAAFDRIVRAMPVVTRPVPGLDAPLWLVLDRLDDRFAVADGWIAVPDVSDAEKQTRALLSEFESAHGVVEPAAVAATWQLPAAELESWLAYCGTTMFEGRILARQDNLACRAAQVLEVVGHPRHEIVGGERITD</sequence>
<name>A0ABU7JZ19_9NOCA</name>
<dbReference type="Proteomes" id="UP001331936">
    <property type="component" value="Unassembled WGS sequence"/>
</dbReference>
<dbReference type="EMBL" id="JAUZMZ010000266">
    <property type="protein sequence ID" value="MEE2035265.1"/>
    <property type="molecule type" value="Genomic_DNA"/>
</dbReference>
<comment type="caution">
    <text evidence="1">The sequence shown here is derived from an EMBL/GenBank/DDBJ whole genome shotgun (WGS) entry which is preliminary data.</text>
</comment>
<evidence type="ECO:0000313" key="1">
    <source>
        <dbReference type="EMBL" id="MEE2035265.1"/>
    </source>
</evidence>
<keyword evidence="2" id="KW-1185">Reference proteome</keyword>
<evidence type="ECO:0000313" key="2">
    <source>
        <dbReference type="Proteomes" id="UP001331936"/>
    </source>
</evidence>
<feature type="non-terminal residue" evidence="1">
    <location>
        <position position="419"/>
    </location>
</feature>
<protein>
    <submittedName>
        <fullName evidence="1">Uncharacterized protein</fullName>
    </submittedName>
</protein>
<proteinExistence type="predicted"/>
<reference evidence="1 2" key="1">
    <citation type="submission" date="2023-08" db="EMBL/GenBank/DDBJ databases">
        <authorList>
            <person name="Girao M."/>
            <person name="Carvalho M.F."/>
        </authorList>
    </citation>
    <scope>NUCLEOTIDE SEQUENCE [LARGE SCALE GENOMIC DNA]</scope>
    <source>
        <strain evidence="1 2">CC-R104</strain>
    </source>
</reference>
<organism evidence="1 2">
    <name type="scientific">Rhodococcus chondri</name>
    <dbReference type="NCBI Taxonomy" id="3065941"/>
    <lineage>
        <taxon>Bacteria</taxon>
        <taxon>Bacillati</taxon>
        <taxon>Actinomycetota</taxon>
        <taxon>Actinomycetes</taxon>
        <taxon>Mycobacteriales</taxon>
        <taxon>Nocardiaceae</taxon>
        <taxon>Rhodococcus</taxon>
    </lineage>
</organism>
<gene>
    <name evidence="1" type="ORF">Q8814_24695</name>
</gene>
<accession>A0ABU7JZ19</accession>